<dbReference type="STRING" id="882086.SacxiDRAFT_3126"/>
<organism evidence="1 2">
    <name type="scientific">Saccharomonospora xinjiangensis XJ-54</name>
    <dbReference type="NCBI Taxonomy" id="882086"/>
    <lineage>
        <taxon>Bacteria</taxon>
        <taxon>Bacillati</taxon>
        <taxon>Actinomycetota</taxon>
        <taxon>Actinomycetes</taxon>
        <taxon>Pseudonocardiales</taxon>
        <taxon>Pseudonocardiaceae</taxon>
        <taxon>Saccharomonospora</taxon>
    </lineage>
</organism>
<dbReference type="HOGENOM" id="CLU_221409_0_0_11"/>
<sequence>MQYIVMHATSAGDVITGVLAHLAHLLGWLI</sequence>
<name>I0V5D2_9PSEU</name>
<keyword evidence="2" id="KW-1185">Reference proteome</keyword>
<evidence type="ECO:0000313" key="2">
    <source>
        <dbReference type="Proteomes" id="UP000004691"/>
    </source>
</evidence>
<dbReference type="EMBL" id="JH636049">
    <property type="protein sequence ID" value="EID55335.1"/>
    <property type="molecule type" value="Genomic_DNA"/>
</dbReference>
<proteinExistence type="predicted"/>
<accession>I0V5D2</accession>
<reference evidence="1 2" key="1">
    <citation type="submission" date="2012-01" db="EMBL/GenBank/DDBJ databases">
        <title>Improved High-Quality Draft sequence of Saccharomonospora xinjiangensis XJ-54.</title>
        <authorList>
            <consortium name="US DOE Joint Genome Institute"/>
            <person name="Lucas S."/>
            <person name="Han J."/>
            <person name="Lapidus A."/>
            <person name="Cheng J.-F."/>
            <person name="Goodwin L."/>
            <person name="Pitluck S."/>
            <person name="Peters L."/>
            <person name="Mikhailova N."/>
            <person name="Teshima H."/>
            <person name="Detter J.C."/>
            <person name="Han C."/>
            <person name="Tapia R."/>
            <person name="Land M."/>
            <person name="Hauser L."/>
            <person name="Kyrpides N."/>
            <person name="Ivanova N."/>
            <person name="Pagani I."/>
            <person name="Brambilla E.-M."/>
            <person name="Klenk H.-P."/>
            <person name="Woyke T."/>
        </authorList>
    </citation>
    <scope>NUCLEOTIDE SEQUENCE [LARGE SCALE GENOMIC DNA]</scope>
    <source>
        <strain evidence="1 2">XJ-54</strain>
    </source>
</reference>
<gene>
    <name evidence="1" type="ORF">SacxiDRAFT_3126</name>
</gene>
<dbReference type="Proteomes" id="UP000004691">
    <property type="component" value="Unassembled WGS sequence"/>
</dbReference>
<evidence type="ECO:0000313" key="1">
    <source>
        <dbReference type="EMBL" id="EID55335.1"/>
    </source>
</evidence>
<protein>
    <submittedName>
        <fullName evidence="1">Uncharacterized protein</fullName>
    </submittedName>
</protein>
<dbReference type="AlphaFoldDB" id="I0V5D2"/>